<accession>A0A171KWW4</accession>
<dbReference type="Proteomes" id="UP000078084">
    <property type="component" value="Unassembled WGS sequence"/>
</dbReference>
<organism evidence="1 2">
    <name type="scientific">Kerstersia gyiorum</name>
    <dbReference type="NCBI Taxonomy" id="206506"/>
    <lineage>
        <taxon>Bacteria</taxon>
        <taxon>Pseudomonadati</taxon>
        <taxon>Pseudomonadota</taxon>
        <taxon>Betaproteobacteria</taxon>
        <taxon>Burkholderiales</taxon>
        <taxon>Alcaligenaceae</taxon>
        <taxon>Kerstersia</taxon>
    </lineage>
</organism>
<protein>
    <submittedName>
        <fullName evidence="1">Uncharacterized protein</fullName>
    </submittedName>
</protein>
<evidence type="ECO:0000313" key="2">
    <source>
        <dbReference type="Proteomes" id="UP000078084"/>
    </source>
</evidence>
<evidence type="ECO:0000313" key="1">
    <source>
        <dbReference type="EMBL" id="KKO73381.1"/>
    </source>
</evidence>
<dbReference type="EMBL" id="LBNE01000001">
    <property type="protein sequence ID" value="KKO73381.1"/>
    <property type="molecule type" value="Genomic_DNA"/>
</dbReference>
<dbReference type="STRING" id="206506.AAV32_03835"/>
<proteinExistence type="predicted"/>
<keyword evidence="2" id="KW-1185">Reference proteome</keyword>
<name>A0A171KWW4_9BURK</name>
<sequence length="100" mass="10601">MKKPLQDGDASFSSAFGAALNPAFGAALNSAFGSALNPSFVSAQCSPFQPTFSSASSYAQPVGFQFLVFFPGVAFGTQQGVQFHQILEWGYRLIRQVAGQ</sequence>
<reference evidence="1 2" key="1">
    <citation type="submission" date="2015-04" db="EMBL/GenBank/DDBJ databases">
        <title>Genome sequence of Kerstersia gyiorum CG1.</title>
        <authorList>
            <person name="Greninger A.L."/>
            <person name="Kozyreva V."/>
            <person name="Chaturvedi V."/>
        </authorList>
    </citation>
    <scope>NUCLEOTIDE SEQUENCE [LARGE SCALE GENOMIC DNA]</scope>
    <source>
        <strain evidence="1 2">CG1</strain>
    </source>
</reference>
<dbReference type="AlphaFoldDB" id="A0A171KWW4"/>
<comment type="caution">
    <text evidence="1">The sequence shown here is derived from an EMBL/GenBank/DDBJ whole genome shotgun (WGS) entry which is preliminary data.</text>
</comment>
<gene>
    <name evidence="1" type="ORF">AAV32_03835</name>
</gene>